<evidence type="ECO:0000256" key="1">
    <source>
        <dbReference type="ARBA" id="ARBA00001946"/>
    </source>
</evidence>
<dbReference type="GO" id="GO:0004659">
    <property type="term" value="F:prenyltransferase activity"/>
    <property type="evidence" value="ECO:0007669"/>
    <property type="project" value="InterPro"/>
</dbReference>
<dbReference type="PANTHER" id="PTHR12001">
    <property type="entry name" value="GERANYLGERANYL PYROPHOSPHATE SYNTHASE"/>
    <property type="match status" value="1"/>
</dbReference>
<dbReference type="OrthoDB" id="6921389at2759"/>
<dbReference type="Gene3D" id="1.10.600.10">
    <property type="entry name" value="Farnesyl Diphosphate Synthase"/>
    <property type="match status" value="1"/>
</dbReference>
<dbReference type="GO" id="GO:0008299">
    <property type="term" value="P:isoprenoid biosynthetic process"/>
    <property type="evidence" value="ECO:0007669"/>
    <property type="project" value="InterPro"/>
</dbReference>
<sequence length="832" mass="92981">MSAEIIDAAIAHHTDWPVPGTIVQRMSDIDLPRVSSGTEWWYYNFHLSLVDGRKASAFIAFFRSTSYKPTQPPTAAAPGVEVEYNLCHSYLLNFAISILPADSDMGSQESQPERELEGKYYFTSAMDRDNAHLMRSLIEVDGRMDPLIKRSLLELMSQDKLALPDTWIPGDVIVSSTGGLNLQFGSLASVVHQENGAGDDVYHIVATAQDGSYGFEIDLIPRKPPIHHGANGVVQGDLISPDDGMYYCFVPRCDVSGFVRIDDSTVAVESEYSMGWYDREFGGSIRKWYEAPTKSVESSWKWASVQLSNGWDLTVYTLWDADIYNGNMSIRDKRAIAISPEGIRMEYDDHSLEPLRSWTSMTTLNEYGTKWKLVVPAMGFEAILDAPIERQEFSTICAQRGYWEGRVSITGTMQGNPATGLGFVENVPPQFITKFDRYMKRIGHLTAREVAKIYPDRLSDSKHAAEVLAFQSDAEMATKPLDETCLSPLRFTQDARLDVLYDHYFAPVRHLTDRGGKSWRSFLSTACISLFNDNPERFQPLLASMELLHTGSLIIDDIQDESPMRRGVSSVHNLWGTPTAINAGTAAYFAFETAMRKISSGMAPEKVVRLYEIFFETMRAAHAGQALDIAGQQRSDLEDVLAGRVDPSILEKRVLSVHRLKTAVIAGNIAKMSAVIADATPAQIRALSTHCERVGIAFQIIDDVYDIRGWSHVGDLGGDHSVTNKKETLKRRGDDIRSGKISIPIAKAASMMPLDEVKWIWETVLSKPGNDDVTTQKVIDKLEAYGVVDVCVKEAHQMVEDSWIHLDSHLKDNSSKVYLHAWGWYLVKYNSI</sequence>
<dbReference type="AlphaFoldDB" id="A0A409W9K0"/>
<dbReference type="SUPFAM" id="SSF159245">
    <property type="entry name" value="AttH-like"/>
    <property type="match status" value="1"/>
</dbReference>
<organism evidence="12 13">
    <name type="scientific">Gymnopilus dilepis</name>
    <dbReference type="NCBI Taxonomy" id="231916"/>
    <lineage>
        <taxon>Eukaryota</taxon>
        <taxon>Fungi</taxon>
        <taxon>Dikarya</taxon>
        <taxon>Basidiomycota</taxon>
        <taxon>Agaricomycotina</taxon>
        <taxon>Agaricomycetes</taxon>
        <taxon>Agaricomycetidae</taxon>
        <taxon>Agaricales</taxon>
        <taxon>Agaricineae</taxon>
        <taxon>Hymenogastraceae</taxon>
        <taxon>Gymnopilus</taxon>
    </lineage>
</organism>
<evidence type="ECO:0000259" key="11">
    <source>
        <dbReference type="Pfam" id="PF07143"/>
    </source>
</evidence>
<dbReference type="STRING" id="231916.A0A409W9K0"/>
<dbReference type="GO" id="GO:0046872">
    <property type="term" value="F:metal ion binding"/>
    <property type="evidence" value="ECO:0007669"/>
    <property type="project" value="UniProtKB-KW"/>
</dbReference>
<feature type="domain" description="AttH" evidence="11">
    <location>
        <begin position="199"/>
        <end position="282"/>
    </location>
</feature>
<evidence type="ECO:0000256" key="7">
    <source>
        <dbReference type="ARBA" id="ARBA00032424"/>
    </source>
</evidence>
<gene>
    <name evidence="12" type="ORF">CVT26_008695</name>
</gene>
<evidence type="ECO:0000256" key="10">
    <source>
        <dbReference type="ARBA" id="ARBA00033096"/>
    </source>
</evidence>
<evidence type="ECO:0000256" key="2">
    <source>
        <dbReference type="ARBA" id="ARBA00006706"/>
    </source>
</evidence>
<evidence type="ECO:0000256" key="6">
    <source>
        <dbReference type="ARBA" id="ARBA00032380"/>
    </source>
</evidence>
<name>A0A409W9K0_9AGAR</name>
<dbReference type="SUPFAM" id="SSF48576">
    <property type="entry name" value="Terpenoid synthases"/>
    <property type="match status" value="1"/>
</dbReference>
<dbReference type="InterPro" id="IPR000092">
    <property type="entry name" value="Polyprenyl_synt"/>
</dbReference>
<dbReference type="InParanoid" id="A0A409W9K0"/>
<evidence type="ECO:0000256" key="4">
    <source>
        <dbReference type="ARBA" id="ARBA00022842"/>
    </source>
</evidence>
<evidence type="ECO:0000256" key="5">
    <source>
        <dbReference type="ARBA" id="ARBA00032052"/>
    </source>
</evidence>
<keyword evidence="4" id="KW-0460">Magnesium</keyword>
<dbReference type="Pfam" id="PF07143">
    <property type="entry name" value="CrtC"/>
    <property type="match status" value="1"/>
</dbReference>
<reference evidence="12 13" key="1">
    <citation type="journal article" date="2018" name="Evol. Lett.">
        <title>Horizontal gene cluster transfer increased hallucinogenic mushroom diversity.</title>
        <authorList>
            <person name="Reynolds H.T."/>
            <person name="Vijayakumar V."/>
            <person name="Gluck-Thaler E."/>
            <person name="Korotkin H.B."/>
            <person name="Matheny P.B."/>
            <person name="Slot J.C."/>
        </authorList>
    </citation>
    <scope>NUCLEOTIDE SEQUENCE [LARGE SCALE GENOMIC DNA]</scope>
    <source>
        <strain evidence="12 13">SRW20</strain>
    </source>
</reference>
<keyword evidence="13" id="KW-1185">Reference proteome</keyword>
<comment type="caution">
    <text evidence="12">The sequence shown here is derived from an EMBL/GenBank/DDBJ whole genome shotgun (WGS) entry which is preliminary data.</text>
</comment>
<proteinExistence type="inferred from homology"/>
<evidence type="ECO:0000313" key="13">
    <source>
        <dbReference type="Proteomes" id="UP000284706"/>
    </source>
</evidence>
<dbReference type="EMBL" id="NHYE01005283">
    <property type="protein sequence ID" value="PPQ75165.1"/>
    <property type="molecule type" value="Genomic_DNA"/>
</dbReference>
<accession>A0A409W9K0</accession>
<dbReference type="InterPro" id="IPR010791">
    <property type="entry name" value="AttH_dom"/>
</dbReference>
<dbReference type="PANTHER" id="PTHR12001:SF44">
    <property type="entry name" value="GERANYLGERANYL PYROPHOSPHATE SYNTHASE"/>
    <property type="match status" value="1"/>
</dbReference>
<comment type="similarity">
    <text evidence="2">Belongs to the FPP/GGPP synthase family.</text>
</comment>
<dbReference type="PROSITE" id="PS00723">
    <property type="entry name" value="POLYPRENYL_SYNTHASE_1"/>
    <property type="match status" value="1"/>
</dbReference>
<dbReference type="Proteomes" id="UP000284706">
    <property type="component" value="Unassembled WGS sequence"/>
</dbReference>
<keyword evidence="3" id="KW-0479">Metal-binding</keyword>
<dbReference type="InterPro" id="IPR023374">
    <property type="entry name" value="AttH-like_dom_sf"/>
</dbReference>
<evidence type="ECO:0000256" key="9">
    <source>
        <dbReference type="ARBA" id="ARBA00032873"/>
    </source>
</evidence>
<protein>
    <recommendedName>
        <fullName evidence="9">(2E,6E)-farnesyl diphosphate synthase</fullName>
    </recommendedName>
    <alternativeName>
        <fullName evidence="8">Dimethylallyltranstransferase</fullName>
    </alternativeName>
    <alternativeName>
        <fullName evidence="7">Farnesyl diphosphate synthase</fullName>
    </alternativeName>
    <alternativeName>
        <fullName evidence="5">Farnesyltranstransferase</fullName>
    </alternativeName>
    <alternativeName>
        <fullName evidence="10">Geranylgeranyl diphosphate synthase</fullName>
    </alternativeName>
    <alternativeName>
        <fullName evidence="6">Geranyltranstransferase</fullName>
    </alternativeName>
</protein>
<dbReference type="PROSITE" id="PS00444">
    <property type="entry name" value="POLYPRENYL_SYNTHASE_2"/>
    <property type="match status" value="1"/>
</dbReference>
<dbReference type="InterPro" id="IPR008949">
    <property type="entry name" value="Isoprenoid_synthase_dom_sf"/>
</dbReference>
<dbReference type="SFLD" id="SFLDS00005">
    <property type="entry name" value="Isoprenoid_Synthase_Type_I"/>
    <property type="match status" value="1"/>
</dbReference>
<dbReference type="CDD" id="cd00685">
    <property type="entry name" value="Trans_IPPS_HT"/>
    <property type="match status" value="1"/>
</dbReference>
<comment type="cofactor">
    <cofactor evidence="1">
        <name>Mg(2+)</name>
        <dbReference type="ChEBI" id="CHEBI:18420"/>
    </cofactor>
</comment>
<dbReference type="InterPro" id="IPR033749">
    <property type="entry name" value="Polyprenyl_synt_CS"/>
</dbReference>
<evidence type="ECO:0000256" key="8">
    <source>
        <dbReference type="ARBA" id="ARBA00032448"/>
    </source>
</evidence>
<dbReference type="Pfam" id="PF17186">
    <property type="entry name" value="Lipocalin_9"/>
    <property type="match status" value="1"/>
</dbReference>
<dbReference type="Gene3D" id="2.40.370.10">
    <property type="entry name" value="AttH-like domain"/>
    <property type="match status" value="2"/>
</dbReference>
<dbReference type="Pfam" id="PF00348">
    <property type="entry name" value="polyprenyl_synt"/>
    <property type="match status" value="1"/>
</dbReference>
<evidence type="ECO:0000313" key="12">
    <source>
        <dbReference type="EMBL" id="PPQ75165.1"/>
    </source>
</evidence>
<evidence type="ECO:0000256" key="3">
    <source>
        <dbReference type="ARBA" id="ARBA00022723"/>
    </source>
</evidence>